<organism evidence="1 2">
    <name type="scientific">Pleurodeles waltl</name>
    <name type="common">Iberian ribbed newt</name>
    <dbReference type="NCBI Taxonomy" id="8319"/>
    <lineage>
        <taxon>Eukaryota</taxon>
        <taxon>Metazoa</taxon>
        <taxon>Chordata</taxon>
        <taxon>Craniata</taxon>
        <taxon>Vertebrata</taxon>
        <taxon>Euteleostomi</taxon>
        <taxon>Amphibia</taxon>
        <taxon>Batrachia</taxon>
        <taxon>Caudata</taxon>
        <taxon>Salamandroidea</taxon>
        <taxon>Salamandridae</taxon>
        <taxon>Pleurodelinae</taxon>
        <taxon>Pleurodeles</taxon>
    </lineage>
</organism>
<reference evidence="1" key="1">
    <citation type="journal article" date="2022" name="bioRxiv">
        <title>Sequencing and chromosome-scale assembly of the giantPleurodeles waltlgenome.</title>
        <authorList>
            <person name="Brown T."/>
            <person name="Elewa A."/>
            <person name="Iarovenko S."/>
            <person name="Subramanian E."/>
            <person name="Araus A.J."/>
            <person name="Petzold A."/>
            <person name="Susuki M."/>
            <person name="Suzuki K.-i.T."/>
            <person name="Hayashi T."/>
            <person name="Toyoda A."/>
            <person name="Oliveira C."/>
            <person name="Osipova E."/>
            <person name="Leigh N.D."/>
            <person name="Simon A."/>
            <person name="Yun M.H."/>
        </authorList>
    </citation>
    <scope>NUCLEOTIDE SEQUENCE</scope>
    <source>
        <strain evidence="1">20211129_DDA</strain>
        <tissue evidence="1">Liver</tissue>
    </source>
</reference>
<evidence type="ECO:0000313" key="2">
    <source>
        <dbReference type="Proteomes" id="UP001066276"/>
    </source>
</evidence>
<keyword evidence="2" id="KW-1185">Reference proteome</keyword>
<protein>
    <submittedName>
        <fullName evidence="1">Uncharacterized protein</fullName>
    </submittedName>
</protein>
<evidence type="ECO:0000313" key="1">
    <source>
        <dbReference type="EMBL" id="KAJ1096975.1"/>
    </source>
</evidence>
<proteinExistence type="predicted"/>
<comment type="caution">
    <text evidence="1">The sequence shown here is derived from an EMBL/GenBank/DDBJ whole genome shotgun (WGS) entry which is preliminary data.</text>
</comment>
<accession>A0AAV7LZK3</accession>
<sequence>MPNSVTKYGVQSEGLKNKPRRGREVFSALELQSARVRDVSSWKIFTSWVCGSIIASANAIATSFGVDVVAFPAGSAEDFIGVRVDADAGDG</sequence>
<dbReference type="Proteomes" id="UP001066276">
    <property type="component" value="Chromosome 10"/>
</dbReference>
<dbReference type="AlphaFoldDB" id="A0AAV7LZK3"/>
<name>A0AAV7LZK3_PLEWA</name>
<dbReference type="EMBL" id="JANPWB010000014">
    <property type="protein sequence ID" value="KAJ1096975.1"/>
    <property type="molecule type" value="Genomic_DNA"/>
</dbReference>
<gene>
    <name evidence="1" type="ORF">NDU88_002105</name>
</gene>